<evidence type="ECO:0000313" key="3">
    <source>
        <dbReference type="EMBL" id="UYV77203.1"/>
    </source>
</evidence>
<protein>
    <recommendedName>
        <fullName evidence="2">WH1 domain-containing protein</fullName>
    </recommendedName>
</protein>
<sequence length="265" mass="29433">MVIEHHAQASSYNRLLPNQKNIYASVSTVVIRPSGRDVSPQPRAAPTASSLRMEDLRLGSDCEATSSASSDDDPALLSPEEQARVELSFKSHKTYVFVCRCLANLYFAGADRGEWRLSHTGVPVVLLDRGDTRQRTKRRLQLALAERATGLALWIDVLDNLSDYRAQDLFHTFLLSYDHSKKAGLSFDSERAAHEFAREVSRLTSDPLNISLSGPKSSKKKKKSATKVKLPSKKDIGSPCCFQHVTSVELEDKDKIFSLATLVDQ</sequence>
<dbReference type="Proteomes" id="UP001235939">
    <property type="component" value="Chromosome 15"/>
</dbReference>
<feature type="domain" description="WH1" evidence="2">
    <location>
        <begin position="90"/>
        <end position="207"/>
    </location>
</feature>
<evidence type="ECO:0000256" key="1">
    <source>
        <dbReference type="SAM" id="MobiDB-lite"/>
    </source>
</evidence>
<name>A0ABY6LB99_9ARAC</name>
<dbReference type="InterPro" id="IPR039142">
    <property type="entry name" value="NRF1/Ewg"/>
</dbReference>
<dbReference type="SUPFAM" id="SSF50729">
    <property type="entry name" value="PH domain-like"/>
    <property type="match status" value="1"/>
</dbReference>
<dbReference type="InterPro" id="IPR000697">
    <property type="entry name" value="WH1/EVH1_dom"/>
</dbReference>
<proteinExistence type="predicted"/>
<evidence type="ECO:0000313" key="5">
    <source>
        <dbReference type="Proteomes" id="UP001235939"/>
    </source>
</evidence>
<organism evidence="3 5">
    <name type="scientific">Cordylochernes scorpioides</name>
    <dbReference type="NCBI Taxonomy" id="51811"/>
    <lineage>
        <taxon>Eukaryota</taxon>
        <taxon>Metazoa</taxon>
        <taxon>Ecdysozoa</taxon>
        <taxon>Arthropoda</taxon>
        <taxon>Chelicerata</taxon>
        <taxon>Arachnida</taxon>
        <taxon>Pseudoscorpiones</taxon>
        <taxon>Cheliferoidea</taxon>
        <taxon>Chernetidae</taxon>
        <taxon>Cordylochernes</taxon>
    </lineage>
</organism>
<reference evidence="3 5" key="1">
    <citation type="submission" date="2022-01" db="EMBL/GenBank/DDBJ databases">
        <title>A chromosomal length assembly of Cordylochernes scorpioides.</title>
        <authorList>
            <person name="Zeh D."/>
            <person name="Zeh J."/>
        </authorList>
    </citation>
    <scope>NUCLEOTIDE SEQUENCE [LARGE SCALE GENOMIC DNA]</scope>
    <source>
        <strain evidence="3">IN4F17</strain>
        <tissue evidence="3">Whole Body</tissue>
    </source>
</reference>
<dbReference type="PROSITE" id="PS50229">
    <property type="entry name" value="WH1"/>
    <property type="match status" value="1"/>
</dbReference>
<evidence type="ECO:0000313" key="4">
    <source>
        <dbReference type="EMBL" id="UYV77204.1"/>
    </source>
</evidence>
<feature type="compositionally biased region" description="Basic residues" evidence="1">
    <location>
        <begin position="217"/>
        <end position="226"/>
    </location>
</feature>
<evidence type="ECO:0000259" key="2">
    <source>
        <dbReference type="PROSITE" id="PS50229"/>
    </source>
</evidence>
<keyword evidence="5" id="KW-1185">Reference proteome</keyword>
<dbReference type="Gene3D" id="2.30.29.30">
    <property type="entry name" value="Pleckstrin-homology domain (PH domain)/Phosphotyrosine-binding domain (PTB)"/>
    <property type="match status" value="1"/>
</dbReference>
<dbReference type="InterPro" id="IPR011993">
    <property type="entry name" value="PH-like_dom_sf"/>
</dbReference>
<dbReference type="EMBL" id="CP092877">
    <property type="protein sequence ID" value="UYV77204.1"/>
    <property type="molecule type" value="Genomic_DNA"/>
</dbReference>
<feature type="region of interest" description="Disordered" evidence="1">
    <location>
        <begin position="208"/>
        <end position="234"/>
    </location>
</feature>
<accession>A0ABY6LB99</accession>
<dbReference type="PANTHER" id="PTHR20338">
    <property type="entry name" value="NUCLEAR RESPIRATORY FACTOR 1"/>
    <property type="match status" value="1"/>
</dbReference>
<gene>
    <name evidence="3" type="ORF">LAZ67_15000112</name>
    <name evidence="4" type="ORF">LAZ67_15000114</name>
</gene>
<dbReference type="EMBL" id="CP092877">
    <property type="protein sequence ID" value="UYV77203.1"/>
    <property type="molecule type" value="Genomic_DNA"/>
</dbReference>